<dbReference type="STRING" id="1873524.HSR6_1949"/>
<dbReference type="AlphaFoldDB" id="A0A1D8S6Q9"/>
<evidence type="ECO:0000313" key="10">
    <source>
        <dbReference type="Proteomes" id="UP000185608"/>
    </source>
</evidence>
<dbReference type="PATRIC" id="fig|1855411.3.peg.1888"/>
<dbReference type="GeneID" id="29829869"/>
<organism evidence="9 10">
    <name type="scientific">Halodesulfurarchaeum formicicum</name>
    <dbReference type="NCBI Taxonomy" id="1873524"/>
    <lineage>
        <taxon>Archaea</taxon>
        <taxon>Methanobacteriati</taxon>
        <taxon>Methanobacteriota</taxon>
        <taxon>Stenosarchaea group</taxon>
        <taxon>Halobacteria</taxon>
        <taxon>Halobacteriales</taxon>
        <taxon>Halobacteriaceae</taxon>
        <taxon>Halodesulfurarchaeum</taxon>
    </lineage>
</organism>
<evidence type="ECO:0000256" key="7">
    <source>
        <dbReference type="PIRSR" id="PIRSR001369-1"/>
    </source>
</evidence>
<evidence type="ECO:0000256" key="6">
    <source>
        <dbReference type="PIRNR" id="PIRNR001369"/>
    </source>
</evidence>
<dbReference type="PIRSF" id="PIRSF001369">
    <property type="entry name" value="Citrate_synth"/>
    <property type="match status" value="1"/>
</dbReference>
<dbReference type="NCBIfam" id="NF041301">
    <property type="entry name" value="Cit_synth_Halo_CitZ"/>
    <property type="match status" value="1"/>
</dbReference>
<dbReference type="Gene3D" id="1.10.580.10">
    <property type="entry name" value="Citrate Synthase, domain 1"/>
    <property type="match status" value="1"/>
</dbReference>
<evidence type="ECO:0000256" key="8">
    <source>
        <dbReference type="RuleBase" id="RU000441"/>
    </source>
</evidence>
<keyword evidence="4 6" id="KW-0808">Transferase</keyword>
<comment type="pathway">
    <text evidence="1">Carbohydrate metabolism; tricarboxylic acid cycle.</text>
</comment>
<comment type="similarity">
    <text evidence="2 6 8">Belongs to the citrate synthase family.</text>
</comment>
<accession>A0A1D8S6Q9</accession>
<dbReference type="InterPro" id="IPR016143">
    <property type="entry name" value="Citrate_synth-like_sm_a-sub"/>
</dbReference>
<proteinExistence type="inferred from homology"/>
<dbReference type="InterPro" id="IPR024176">
    <property type="entry name" value="Citrate_synthase_bac-typ"/>
</dbReference>
<dbReference type="InterPro" id="IPR016142">
    <property type="entry name" value="Citrate_synth-like_lrg_a-sub"/>
</dbReference>
<dbReference type="UniPathway" id="UPA00223"/>
<dbReference type="GO" id="GO:0005975">
    <property type="term" value="P:carbohydrate metabolic process"/>
    <property type="evidence" value="ECO:0007669"/>
    <property type="project" value="TreeGrafter"/>
</dbReference>
<dbReference type="GO" id="GO:0036440">
    <property type="term" value="F:citrate synthase activity"/>
    <property type="evidence" value="ECO:0007669"/>
    <property type="project" value="UniProtKB-EC"/>
</dbReference>
<dbReference type="GO" id="GO:0005829">
    <property type="term" value="C:cytosol"/>
    <property type="evidence" value="ECO:0007669"/>
    <property type="project" value="TreeGrafter"/>
</dbReference>
<dbReference type="SUPFAM" id="SSF48256">
    <property type="entry name" value="Citrate synthase"/>
    <property type="match status" value="1"/>
</dbReference>
<dbReference type="InterPro" id="IPR002020">
    <property type="entry name" value="Citrate_synthase"/>
</dbReference>
<gene>
    <name evidence="9" type="primary">gltA</name>
    <name evidence="9" type="ORF">HTSR_1879</name>
</gene>
<evidence type="ECO:0000256" key="5">
    <source>
        <dbReference type="ARBA" id="ARBA00049288"/>
    </source>
</evidence>
<dbReference type="InterPro" id="IPR054872">
    <property type="entry name" value="Cit_synth_Halo_CitZ"/>
</dbReference>
<dbReference type="PRINTS" id="PR00143">
    <property type="entry name" value="CITRTSNTHASE"/>
</dbReference>
<dbReference type="Pfam" id="PF00285">
    <property type="entry name" value="Citrate_synt"/>
    <property type="match status" value="1"/>
</dbReference>
<dbReference type="KEGG" id="halh:HTSR_1879"/>
<dbReference type="PANTHER" id="PTHR11739">
    <property type="entry name" value="CITRATE SYNTHASE"/>
    <property type="match status" value="1"/>
</dbReference>
<dbReference type="GO" id="GO:0006099">
    <property type="term" value="P:tricarboxylic acid cycle"/>
    <property type="evidence" value="ECO:0007669"/>
    <property type="project" value="UniProtKB-UniPathway"/>
</dbReference>
<dbReference type="PANTHER" id="PTHR11739:SF4">
    <property type="entry name" value="CITRATE SYNTHASE, PEROXISOMAL"/>
    <property type="match status" value="1"/>
</dbReference>
<dbReference type="Gene3D" id="1.10.230.10">
    <property type="entry name" value="Cytochrome P450-Terp, domain 2"/>
    <property type="match status" value="1"/>
</dbReference>
<dbReference type="InterPro" id="IPR011278">
    <property type="entry name" value="2-MeCitrate/Citrate_synth_II"/>
</dbReference>
<dbReference type="NCBIfam" id="TIGR01800">
    <property type="entry name" value="cit_synth_II"/>
    <property type="match status" value="1"/>
</dbReference>
<evidence type="ECO:0000256" key="2">
    <source>
        <dbReference type="ARBA" id="ARBA00010566"/>
    </source>
</evidence>
<sequence>MTTELKKGLEGVLVAESALSDIDGDAGKLYYRGYPIEALAEEATYEEVLYLLWNEDLPTAAELADFEAEMREARAVKPGIIDLLQLLADSGERPISALRSSVSMLSAEDPATGSDPTDLEAARHMGRRISAKFPTVLAAFDRLRRGKEPVEPREDLGLAANFLYMLHGTEPDPVDAEIFDKALTLHADHGLNASTFTAMVVGSTLADVYNSVTAAVAALSGPLHGGANQDVMEALLEIDEGPLTATEWIKELLDSGERIPGWGHRVYNVRDPRAKILESELRRLSNRTEDCHWLEYLEDLETHLTEEVGLPEKGVAPNVDFYSGAIYYQLGIPLDMFTAIFAMSRSTGWIGHVLEYQADNKLIRPRGRYIGPDRREFVPIEER</sequence>
<keyword evidence="9" id="KW-0012">Acyltransferase</keyword>
<evidence type="ECO:0000256" key="1">
    <source>
        <dbReference type="ARBA" id="ARBA00005163"/>
    </source>
</evidence>
<dbReference type="InterPro" id="IPR036969">
    <property type="entry name" value="Citrate_synthase_sf"/>
</dbReference>
<feature type="active site" evidence="7">
    <location>
        <position position="264"/>
    </location>
</feature>
<dbReference type="EMBL" id="CP016070">
    <property type="protein sequence ID" value="AOW81044.1"/>
    <property type="molecule type" value="Genomic_DNA"/>
</dbReference>
<dbReference type="RefSeq" id="WP_070365698.1">
    <property type="nucleotide sequence ID" value="NZ_CP016070.1"/>
</dbReference>
<keyword evidence="3" id="KW-0816">Tricarboxylic acid cycle</keyword>
<evidence type="ECO:0000256" key="3">
    <source>
        <dbReference type="ARBA" id="ARBA00022532"/>
    </source>
</evidence>
<name>A0A1D8S6Q9_9EURY</name>
<dbReference type="Proteomes" id="UP000185608">
    <property type="component" value="Chromosome"/>
</dbReference>
<comment type="catalytic activity">
    <reaction evidence="5 6">
        <text>oxaloacetate + acetyl-CoA + H2O = citrate + CoA + H(+)</text>
        <dbReference type="Rhea" id="RHEA:16845"/>
        <dbReference type="ChEBI" id="CHEBI:15377"/>
        <dbReference type="ChEBI" id="CHEBI:15378"/>
        <dbReference type="ChEBI" id="CHEBI:16452"/>
        <dbReference type="ChEBI" id="CHEBI:16947"/>
        <dbReference type="ChEBI" id="CHEBI:57287"/>
        <dbReference type="ChEBI" id="CHEBI:57288"/>
        <dbReference type="EC" id="2.3.3.16"/>
    </reaction>
</comment>
<feature type="active site" evidence="7">
    <location>
        <position position="320"/>
    </location>
</feature>
<protein>
    <recommendedName>
        <fullName evidence="6 8">Citrate synthase</fullName>
        <ecNumber evidence="6">2.3.3.16</ecNumber>
    </recommendedName>
</protein>
<evidence type="ECO:0000256" key="4">
    <source>
        <dbReference type="ARBA" id="ARBA00022679"/>
    </source>
</evidence>
<dbReference type="EC" id="2.3.3.16" evidence="6"/>
<evidence type="ECO:0000313" key="9">
    <source>
        <dbReference type="EMBL" id="AOW81044.1"/>
    </source>
</evidence>
<reference evidence="9 10" key="1">
    <citation type="submission" date="2016-06" db="EMBL/GenBank/DDBJ databases">
        <title>Discovery of anaerobic lithoheterotrophic haloarchaeon capable of sulfur respiration by hydrogen and formate.</title>
        <authorList>
            <person name="Sorokin D.Y."/>
            <person name="Kublanov I.V."/>
            <person name="Roman P."/>
            <person name="Sinninghe Damste J.S."/>
            <person name="Golyshin P.N."/>
            <person name="Rojo D."/>
            <person name="Ciordia S."/>
            <person name="Mena Md.C."/>
            <person name="Ferrer M."/>
            <person name="Smedile F."/>
            <person name="Messina E."/>
            <person name="La Cono V."/>
            <person name="Yakimov M.M."/>
        </authorList>
    </citation>
    <scope>NUCLEOTIDE SEQUENCE [LARGE SCALE GENOMIC DNA]</scope>
    <source>
        <strain evidence="9 10">HTSR1</strain>
    </source>
</reference>